<dbReference type="RefSeq" id="WP_006973967.1">
    <property type="nucleotide sequence ID" value="NZ_ABCS01000056.1"/>
</dbReference>
<dbReference type="InterPro" id="IPR029062">
    <property type="entry name" value="Class_I_gatase-like"/>
</dbReference>
<dbReference type="GO" id="GO:0019172">
    <property type="term" value="F:glyoxalase III activity"/>
    <property type="evidence" value="ECO:0007669"/>
    <property type="project" value="TreeGrafter"/>
</dbReference>
<proteinExistence type="inferred from homology"/>
<dbReference type="eggNOG" id="COG0693">
    <property type="taxonomic scope" value="Bacteria"/>
</dbReference>
<dbReference type="CDD" id="cd03141">
    <property type="entry name" value="GATase1_Hsp31_like"/>
    <property type="match status" value="1"/>
</dbReference>
<feature type="domain" description="DJ-1/PfpI" evidence="4">
    <location>
        <begin position="25"/>
        <end position="222"/>
    </location>
</feature>
<dbReference type="Pfam" id="PF01965">
    <property type="entry name" value="DJ-1_PfpI"/>
    <property type="match status" value="1"/>
</dbReference>
<dbReference type="OrthoDB" id="9792284at2"/>
<dbReference type="Proteomes" id="UP000005801">
    <property type="component" value="Unassembled WGS sequence"/>
</dbReference>
<dbReference type="InterPro" id="IPR002818">
    <property type="entry name" value="DJ-1/PfpI"/>
</dbReference>
<dbReference type="SUPFAM" id="SSF52317">
    <property type="entry name" value="Class I glutamine amidotransferase-like"/>
    <property type="match status" value="1"/>
</dbReference>
<keyword evidence="6" id="KW-1185">Reference proteome</keyword>
<gene>
    <name evidence="5" type="ORF">PPSIR1_24644</name>
</gene>
<comment type="caution">
    <text evidence="5">The sequence shown here is derived from an EMBL/GenBank/DDBJ whole genome shotgun (WGS) entry which is preliminary data.</text>
</comment>
<dbReference type="AlphaFoldDB" id="A6GB76"/>
<keyword evidence="1" id="KW-0346">Stress response</keyword>
<dbReference type="EMBL" id="ABCS01000056">
    <property type="protein sequence ID" value="EDM76873.1"/>
    <property type="molecule type" value="Genomic_DNA"/>
</dbReference>
<reference evidence="5 6" key="1">
    <citation type="submission" date="2007-06" db="EMBL/GenBank/DDBJ databases">
        <authorList>
            <person name="Shimkets L."/>
            <person name="Ferriera S."/>
            <person name="Johnson J."/>
            <person name="Kravitz S."/>
            <person name="Beeson K."/>
            <person name="Sutton G."/>
            <person name="Rogers Y.-H."/>
            <person name="Friedman R."/>
            <person name="Frazier M."/>
            <person name="Venter J.C."/>
        </authorList>
    </citation>
    <scope>NUCLEOTIDE SEQUENCE [LARGE SCALE GENOMIC DNA]</scope>
    <source>
        <strain evidence="5 6">SIR-1</strain>
    </source>
</reference>
<dbReference type="PANTHER" id="PTHR48094:SF11">
    <property type="entry name" value="GLUTATHIONE-INDEPENDENT GLYOXALASE HSP31-RELATED"/>
    <property type="match status" value="1"/>
</dbReference>
<sequence length="225" mass="23518">MKILMVLTSHAQLGDSGKPTGFWAEEMAAPYYLFTAAGAELTLASPKGGQAPVDPGSLEPAFLTAATRRYQADAELQSRLANTVRLAEVDGADFDAVFYPGGHGPMYDLTHDRDSIALIESFARAGKVVAAVCHAPAVLLEAKTADGRPLVEGREVAGFTNSEEAAVGMTELVPFLLEDALVARGGVHRSVEDWAPLVVTDGALITGQNPASSEAVAEALLQALA</sequence>
<protein>
    <submittedName>
        <fullName evidence="5">ThiJ/PfpI family protein</fullName>
    </submittedName>
</protein>
<dbReference type="PANTHER" id="PTHR48094">
    <property type="entry name" value="PROTEIN/NUCLEIC ACID DEGLYCASE DJ-1-RELATED"/>
    <property type="match status" value="1"/>
</dbReference>
<evidence type="ECO:0000256" key="1">
    <source>
        <dbReference type="ARBA" id="ARBA00023016"/>
    </source>
</evidence>
<dbReference type="STRING" id="391625.PPSIR1_24644"/>
<evidence type="ECO:0000259" key="4">
    <source>
        <dbReference type="Pfam" id="PF01965"/>
    </source>
</evidence>
<dbReference type="GO" id="GO:0019243">
    <property type="term" value="P:methylglyoxal catabolic process to D-lactate via S-lactoyl-glutathione"/>
    <property type="evidence" value="ECO:0007669"/>
    <property type="project" value="TreeGrafter"/>
</dbReference>
<comment type="similarity">
    <text evidence="3">Belongs to the peptidase C56 family. HSP31-like subfamily.</text>
</comment>
<organism evidence="5 6">
    <name type="scientific">Plesiocystis pacifica SIR-1</name>
    <dbReference type="NCBI Taxonomy" id="391625"/>
    <lineage>
        <taxon>Bacteria</taxon>
        <taxon>Pseudomonadati</taxon>
        <taxon>Myxococcota</taxon>
        <taxon>Polyangia</taxon>
        <taxon>Nannocystales</taxon>
        <taxon>Nannocystaceae</taxon>
        <taxon>Plesiocystis</taxon>
    </lineage>
</organism>
<accession>A6GB76</accession>
<dbReference type="GO" id="GO:0005737">
    <property type="term" value="C:cytoplasm"/>
    <property type="evidence" value="ECO:0007669"/>
    <property type="project" value="TreeGrafter"/>
</dbReference>
<name>A6GB76_9BACT</name>
<evidence type="ECO:0000313" key="6">
    <source>
        <dbReference type="Proteomes" id="UP000005801"/>
    </source>
</evidence>
<keyword evidence="2" id="KW-0456">Lyase</keyword>
<dbReference type="Gene3D" id="3.40.50.880">
    <property type="match status" value="1"/>
</dbReference>
<dbReference type="InterPro" id="IPR050325">
    <property type="entry name" value="Prot/Nucl_acid_deglycase"/>
</dbReference>
<evidence type="ECO:0000256" key="3">
    <source>
        <dbReference type="ARBA" id="ARBA00038493"/>
    </source>
</evidence>
<evidence type="ECO:0000256" key="2">
    <source>
        <dbReference type="ARBA" id="ARBA00023239"/>
    </source>
</evidence>
<evidence type="ECO:0000313" key="5">
    <source>
        <dbReference type="EMBL" id="EDM76873.1"/>
    </source>
</evidence>